<feature type="region of interest" description="Disordered" evidence="1">
    <location>
        <begin position="137"/>
        <end position="156"/>
    </location>
</feature>
<dbReference type="Gene3D" id="3.10.28.10">
    <property type="entry name" value="Homing endonucleases"/>
    <property type="match status" value="1"/>
</dbReference>
<proteinExistence type="predicted"/>
<keyword evidence="3" id="KW-1185">Reference proteome</keyword>
<name>A0ABQ2K5T5_9NOCA</name>
<sequence length="156" mass="17391">MSARGTSKDEATPTEVEIAWLAGLLEGEGSFAMIRSRVGGKIYRYPQIIVNMTDRDVIARVAGLFGGSVYDVPRYIEGRKLAYRAQITGSGAAQWMKDLYPWLGERRRSRIDEVLTEYRAQEPTQVRRQRACSEAAAKRLRSDSTGQFVTGDSPGI</sequence>
<dbReference type="InterPro" id="IPR027434">
    <property type="entry name" value="Homing_endonucl"/>
</dbReference>
<evidence type="ECO:0008006" key="4">
    <source>
        <dbReference type="Google" id="ProtNLM"/>
    </source>
</evidence>
<gene>
    <name evidence="2" type="ORF">GCM10011610_10380</name>
</gene>
<comment type="caution">
    <text evidence="2">The sequence shown here is derived from an EMBL/GenBank/DDBJ whole genome shotgun (WGS) entry which is preliminary data.</text>
</comment>
<dbReference type="RefSeq" id="WP_189024252.1">
    <property type="nucleotide sequence ID" value="NZ_BMNE01000001.1"/>
</dbReference>
<dbReference type="EMBL" id="BMNE01000001">
    <property type="protein sequence ID" value="GGN70875.1"/>
    <property type="molecule type" value="Genomic_DNA"/>
</dbReference>
<protein>
    <recommendedName>
        <fullName evidence="4">Homing endonuclease LAGLIDADG domain-containing protein</fullName>
    </recommendedName>
</protein>
<reference evidence="3" key="1">
    <citation type="journal article" date="2019" name="Int. J. Syst. Evol. Microbiol.">
        <title>The Global Catalogue of Microorganisms (GCM) 10K type strain sequencing project: providing services to taxonomists for standard genome sequencing and annotation.</title>
        <authorList>
            <consortium name="The Broad Institute Genomics Platform"/>
            <consortium name="The Broad Institute Genome Sequencing Center for Infectious Disease"/>
            <person name="Wu L."/>
            <person name="Ma J."/>
        </authorList>
    </citation>
    <scope>NUCLEOTIDE SEQUENCE [LARGE SCALE GENOMIC DNA]</scope>
    <source>
        <strain evidence="3">CGMCC 4.7329</strain>
    </source>
</reference>
<evidence type="ECO:0000313" key="2">
    <source>
        <dbReference type="EMBL" id="GGN70875.1"/>
    </source>
</evidence>
<dbReference type="SUPFAM" id="SSF55608">
    <property type="entry name" value="Homing endonucleases"/>
    <property type="match status" value="1"/>
</dbReference>
<dbReference type="Proteomes" id="UP000658127">
    <property type="component" value="Unassembled WGS sequence"/>
</dbReference>
<organism evidence="2 3">
    <name type="scientific">Nocardia rhizosphaerihabitans</name>
    <dbReference type="NCBI Taxonomy" id="1691570"/>
    <lineage>
        <taxon>Bacteria</taxon>
        <taxon>Bacillati</taxon>
        <taxon>Actinomycetota</taxon>
        <taxon>Actinomycetes</taxon>
        <taxon>Mycobacteriales</taxon>
        <taxon>Nocardiaceae</taxon>
        <taxon>Nocardia</taxon>
    </lineage>
</organism>
<evidence type="ECO:0000256" key="1">
    <source>
        <dbReference type="SAM" id="MobiDB-lite"/>
    </source>
</evidence>
<evidence type="ECO:0000313" key="3">
    <source>
        <dbReference type="Proteomes" id="UP000658127"/>
    </source>
</evidence>
<accession>A0ABQ2K5T5</accession>